<keyword evidence="3" id="KW-1185">Reference proteome</keyword>
<evidence type="ECO:0000313" key="2">
    <source>
        <dbReference type="EMBL" id="CAD7091873.1"/>
    </source>
</evidence>
<dbReference type="SMART" id="SM00587">
    <property type="entry name" value="CHK"/>
    <property type="match status" value="1"/>
</dbReference>
<evidence type="ECO:0000259" key="1">
    <source>
        <dbReference type="SMART" id="SM00587"/>
    </source>
</evidence>
<dbReference type="AlphaFoldDB" id="A0A7R8V3A5"/>
<dbReference type="InterPro" id="IPR011009">
    <property type="entry name" value="Kinase-like_dom_sf"/>
</dbReference>
<sequence length="421" mass="48912">MPCSSVEESSKKPSWLSEQYVEDALRKYTKDSSIAIVKLEIVPASSKGDNYCGVMTRIRVQFTSDKCKGIQSGSYILKSIFEDEADIITANVIEGYNVYSHEMEIYGTIFPKYRKILENIGYTENLAPRTVNLDYEHKCIFFEDLNALGFQMPDIKKGFDTEHAKMVLAKLAKMHAASVLLDEENPKICRKFDRGLFNKHYQGLAPFFAGNFEVCARMVRGWKGYEVYGEKLMKLVPKFMEYGAKAMEPKKHYLNVLTHGDLWCNNTMFKYNDKGEPVDVLLLDFQFSCWASPTIDLHYFLNTSLVEDLRVNHIEEFVHFYYLNLRKTLEDLGFHGKIPTLQQFWMQYMETVFYALFTLIIPQPVMLNEQVEDASFNCLLEENTERSMNLRNAIYGNPKVQDNLRRILPVFDRRGILDLQD</sequence>
<protein>
    <recommendedName>
        <fullName evidence="1">CHK kinase-like domain-containing protein</fullName>
    </recommendedName>
</protein>
<dbReference type="InterPro" id="IPR004119">
    <property type="entry name" value="EcKL"/>
</dbReference>
<dbReference type="PANTHER" id="PTHR11012">
    <property type="entry name" value="PROTEIN KINASE-LIKE DOMAIN-CONTAINING"/>
    <property type="match status" value="1"/>
</dbReference>
<reference evidence="2 3" key="1">
    <citation type="submission" date="2020-11" db="EMBL/GenBank/DDBJ databases">
        <authorList>
            <person name="Wallbank WR R."/>
            <person name="Pardo Diaz C."/>
            <person name="Kozak K."/>
            <person name="Martin S."/>
            <person name="Jiggins C."/>
            <person name="Moest M."/>
            <person name="Warren A I."/>
            <person name="Generalovic N T."/>
            <person name="Byers J.R.P. K."/>
            <person name="Montejo-Kovacevich G."/>
            <person name="Yen C E."/>
        </authorList>
    </citation>
    <scope>NUCLEOTIDE SEQUENCE [LARGE SCALE GENOMIC DNA]</scope>
</reference>
<dbReference type="InParanoid" id="A0A7R8V3A5"/>
<dbReference type="SUPFAM" id="SSF56112">
    <property type="entry name" value="Protein kinase-like (PK-like)"/>
    <property type="match status" value="1"/>
</dbReference>
<dbReference type="OrthoDB" id="411145at2759"/>
<dbReference type="Pfam" id="PF02958">
    <property type="entry name" value="EcKL"/>
    <property type="match status" value="1"/>
</dbReference>
<dbReference type="Proteomes" id="UP000594454">
    <property type="component" value="Chromosome 6"/>
</dbReference>
<accession>A0A7R8V3A5</accession>
<evidence type="ECO:0000313" key="3">
    <source>
        <dbReference type="Proteomes" id="UP000594454"/>
    </source>
</evidence>
<organism evidence="2 3">
    <name type="scientific">Hermetia illucens</name>
    <name type="common">Black soldier fly</name>
    <dbReference type="NCBI Taxonomy" id="343691"/>
    <lineage>
        <taxon>Eukaryota</taxon>
        <taxon>Metazoa</taxon>
        <taxon>Ecdysozoa</taxon>
        <taxon>Arthropoda</taxon>
        <taxon>Hexapoda</taxon>
        <taxon>Insecta</taxon>
        <taxon>Pterygota</taxon>
        <taxon>Neoptera</taxon>
        <taxon>Endopterygota</taxon>
        <taxon>Diptera</taxon>
        <taxon>Brachycera</taxon>
        <taxon>Stratiomyomorpha</taxon>
        <taxon>Stratiomyidae</taxon>
        <taxon>Hermetiinae</taxon>
        <taxon>Hermetia</taxon>
    </lineage>
</organism>
<dbReference type="PANTHER" id="PTHR11012:SF13">
    <property type="entry name" value="CHK KINASE-LIKE DOMAIN-CONTAINING PROTEIN-RELATED"/>
    <property type="match status" value="1"/>
</dbReference>
<dbReference type="Gene3D" id="3.90.1200.10">
    <property type="match status" value="1"/>
</dbReference>
<dbReference type="EMBL" id="LR899014">
    <property type="protein sequence ID" value="CAD7091873.1"/>
    <property type="molecule type" value="Genomic_DNA"/>
</dbReference>
<dbReference type="InterPro" id="IPR015897">
    <property type="entry name" value="CHK_kinase-like"/>
</dbReference>
<gene>
    <name evidence="2" type="ORF">HERILL_LOCUS14271</name>
</gene>
<proteinExistence type="predicted"/>
<name>A0A7R8V3A5_HERIL</name>
<feature type="domain" description="CHK kinase-like" evidence="1">
    <location>
        <begin position="140"/>
        <end position="331"/>
    </location>
</feature>